<evidence type="ECO:0000256" key="3">
    <source>
        <dbReference type="ARBA" id="ARBA00004584"/>
    </source>
</evidence>
<gene>
    <name evidence="25" type="ORF">PIBRA_LOCUS6805</name>
</gene>
<evidence type="ECO:0000259" key="23">
    <source>
        <dbReference type="Pfam" id="PF03344"/>
    </source>
</evidence>
<evidence type="ECO:0000256" key="15">
    <source>
        <dbReference type="ARBA" id="ARBA00022853"/>
    </source>
</evidence>
<dbReference type="GO" id="GO:0042393">
    <property type="term" value="F:histone binding"/>
    <property type="evidence" value="ECO:0007669"/>
    <property type="project" value="InterPro"/>
</dbReference>
<evidence type="ECO:0000256" key="8">
    <source>
        <dbReference type="ARBA" id="ARBA00022454"/>
    </source>
</evidence>
<keyword evidence="15" id="KW-0156">Chromatin regulator</keyword>
<evidence type="ECO:0000256" key="9">
    <source>
        <dbReference type="ARBA" id="ARBA00022490"/>
    </source>
</evidence>
<accession>A0A9P0TGM8</accession>
<sequence>MCSLENACDIINLSSDEAGDVEIVDWRSPISLNKDENSNFEFIDDVYLKDLIQICLKAENSKGMLRVINRSLLPLYQEAKPDYLNSIEFQEVLQRSSVMIEQKPTFKFSYIKSVCENLRKNKKRKRLSFITLDSNVKRNKVNNGHNMENGKIHVIDEDSIGESGDKNDLILLEETVNEEKENKSKSLALQLEHLATIFDSDLTALDTVENVNDTVENVNDIVDNGNDPKEIQSGVLNLSYNSTCDKATTSNKLLNNSQENLLITHRIELLPTDDEQVKIKSIEFEITRLEKIIKQLEETEVIQDNYCSPYVLCEEYKEKVVDLYKQLCHLTQSPLVKKHEVRLRVLEGHVEAPVKILERFLNNNLQSNGYPLFPDFNDVKICVVLANDIYKLGWDARKVMKEARALFTQCGRALQKLRQGREWRDLLANVKKEHEDDPALHDPDLMAKLDANKQWAIKSEMDIIEKYAQMETEALKKRKKHTEIVNKDDATSDSDADSVVLCEEDMLRNEEFFRKLREEVKIEQTDNVDDTHNDEQVNVKECVVKMEPLSKQLEDLGDNFTVTIEIDNPFLVVEVSSDSDDDVEL</sequence>
<protein>
    <recommendedName>
        <fullName evidence="7">Death domain-associated protein 6</fullName>
    </recommendedName>
    <alternativeName>
        <fullName evidence="22">Daxx</fullName>
    </alternativeName>
</protein>
<name>A0A9P0TGM8_PIEBR</name>
<evidence type="ECO:0000313" key="25">
    <source>
        <dbReference type="EMBL" id="CAH4030126.1"/>
    </source>
</evidence>
<evidence type="ECO:0000256" key="17">
    <source>
        <dbReference type="ARBA" id="ARBA00023054"/>
    </source>
</evidence>
<keyword evidence="9" id="KW-0963">Cytoplasm</keyword>
<proteinExistence type="inferred from homology"/>
<dbReference type="InterPro" id="IPR031333">
    <property type="entry name" value="Daxx_N"/>
</dbReference>
<dbReference type="GO" id="GO:0016605">
    <property type="term" value="C:PML body"/>
    <property type="evidence" value="ECO:0007669"/>
    <property type="project" value="UniProtKB-SubCell"/>
</dbReference>
<dbReference type="AlphaFoldDB" id="A0A9P0TGM8"/>
<feature type="domain" description="Daxx histone-binding" evidence="24">
    <location>
        <begin position="386"/>
        <end position="469"/>
    </location>
</feature>
<comment type="subcellular location">
    <subcellularLocation>
        <location evidence="3">Chromosome</location>
        <location evidence="3">Centromere</location>
    </subcellularLocation>
    <subcellularLocation>
        <location evidence="2">Cytoplasm</location>
    </subcellularLocation>
    <subcellularLocation>
        <location evidence="1">Nucleus</location>
        <location evidence="1">PML body</location>
    </subcellularLocation>
    <subcellularLocation>
        <location evidence="4">Nucleus</location>
        <location evidence="4">Nucleolus</location>
    </subcellularLocation>
    <subcellularLocation>
        <location evidence="5">Nucleus</location>
        <location evidence="5">Nucleoplasm</location>
    </subcellularLocation>
</comment>
<evidence type="ECO:0000256" key="11">
    <source>
        <dbReference type="ARBA" id="ARBA00022499"/>
    </source>
</evidence>
<evidence type="ECO:0000313" key="26">
    <source>
        <dbReference type="Proteomes" id="UP001152562"/>
    </source>
</evidence>
<dbReference type="Proteomes" id="UP001152562">
    <property type="component" value="Unassembled WGS sequence"/>
</dbReference>
<comment type="caution">
    <text evidence="25">The sequence shown here is derived from an EMBL/GenBank/DDBJ whole genome shotgun (WGS) entry which is preliminary data.</text>
</comment>
<keyword evidence="19" id="KW-0143">Chaperone</keyword>
<dbReference type="Gene3D" id="1.10.8.810">
    <property type="entry name" value="Daxx helical bundle domain"/>
    <property type="match status" value="1"/>
</dbReference>
<keyword evidence="26" id="KW-1185">Reference proteome</keyword>
<dbReference type="GO" id="GO:0006325">
    <property type="term" value="P:chromatin organization"/>
    <property type="evidence" value="ECO:0007669"/>
    <property type="project" value="UniProtKB-KW"/>
</dbReference>
<evidence type="ECO:0000256" key="13">
    <source>
        <dbReference type="ARBA" id="ARBA00022703"/>
    </source>
</evidence>
<dbReference type="InterPro" id="IPR046378">
    <property type="entry name" value="DAXX_histone-bd"/>
</dbReference>
<keyword evidence="11" id="KW-1017">Isopeptide bond</keyword>
<dbReference type="Gene3D" id="1.20.58.2170">
    <property type="match status" value="1"/>
</dbReference>
<evidence type="ECO:0000256" key="1">
    <source>
        <dbReference type="ARBA" id="ARBA00004322"/>
    </source>
</evidence>
<dbReference type="GO" id="GO:0005730">
    <property type="term" value="C:nucleolus"/>
    <property type="evidence" value="ECO:0007669"/>
    <property type="project" value="UniProtKB-SubCell"/>
</dbReference>
<evidence type="ECO:0000256" key="6">
    <source>
        <dbReference type="ARBA" id="ARBA00008592"/>
    </source>
</evidence>
<dbReference type="Pfam" id="PF03344">
    <property type="entry name" value="Daxx"/>
    <property type="match status" value="1"/>
</dbReference>
<evidence type="ECO:0000256" key="20">
    <source>
        <dbReference type="ARBA" id="ARBA00023242"/>
    </source>
</evidence>
<evidence type="ECO:0000256" key="10">
    <source>
        <dbReference type="ARBA" id="ARBA00022491"/>
    </source>
</evidence>
<feature type="domain" description="Daxx N-terminal Rassf1C-interacting" evidence="23">
    <location>
        <begin position="65"/>
        <end position="128"/>
    </location>
</feature>
<keyword evidence="14" id="KW-0832">Ubl conjugation</keyword>
<evidence type="ECO:0000256" key="4">
    <source>
        <dbReference type="ARBA" id="ARBA00004604"/>
    </source>
</evidence>
<keyword evidence="20" id="KW-0539">Nucleus</keyword>
<dbReference type="InterPro" id="IPR046426">
    <property type="entry name" value="DAXX_histone-bd_sf"/>
</dbReference>
<evidence type="ECO:0000256" key="7">
    <source>
        <dbReference type="ARBA" id="ARBA00019298"/>
    </source>
</evidence>
<evidence type="ECO:0000256" key="16">
    <source>
        <dbReference type="ARBA" id="ARBA00023015"/>
    </source>
</evidence>
<evidence type="ECO:0000256" key="19">
    <source>
        <dbReference type="ARBA" id="ARBA00023186"/>
    </source>
</evidence>
<keyword evidence="12" id="KW-0597">Phosphoprotein</keyword>
<dbReference type="GO" id="GO:0005737">
    <property type="term" value="C:cytoplasm"/>
    <property type="evidence" value="ECO:0007669"/>
    <property type="project" value="UniProtKB-SubCell"/>
</dbReference>
<evidence type="ECO:0000256" key="21">
    <source>
        <dbReference type="ARBA" id="ARBA00023328"/>
    </source>
</evidence>
<dbReference type="GO" id="GO:0006355">
    <property type="term" value="P:regulation of DNA-templated transcription"/>
    <property type="evidence" value="ECO:0007669"/>
    <property type="project" value="UniProtKB-ARBA"/>
</dbReference>
<comment type="similarity">
    <text evidence="6">Belongs to the DAXX family.</text>
</comment>
<evidence type="ECO:0000256" key="5">
    <source>
        <dbReference type="ARBA" id="ARBA00004642"/>
    </source>
</evidence>
<keyword evidence="10" id="KW-0678">Repressor</keyword>
<keyword evidence="13" id="KW-0053">Apoptosis</keyword>
<evidence type="ECO:0000256" key="12">
    <source>
        <dbReference type="ARBA" id="ARBA00022553"/>
    </source>
</evidence>
<keyword evidence="18" id="KW-0804">Transcription</keyword>
<keyword evidence="17" id="KW-0175">Coiled coil</keyword>
<keyword evidence="16" id="KW-0805">Transcription regulation</keyword>
<evidence type="ECO:0000256" key="14">
    <source>
        <dbReference type="ARBA" id="ARBA00022843"/>
    </source>
</evidence>
<evidence type="ECO:0000256" key="22">
    <source>
        <dbReference type="ARBA" id="ARBA00029641"/>
    </source>
</evidence>
<dbReference type="GO" id="GO:0000775">
    <property type="term" value="C:chromosome, centromeric region"/>
    <property type="evidence" value="ECO:0007669"/>
    <property type="project" value="UniProtKB-SubCell"/>
</dbReference>
<evidence type="ECO:0000256" key="18">
    <source>
        <dbReference type="ARBA" id="ARBA00023163"/>
    </source>
</evidence>
<organism evidence="25 26">
    <name type="scientific">Pieris brassicae</name>
    <name type="common">White butterfly</name>
    <name type="synonym">Large white butterfly</name>
    <dbReference type="NCBI Taxonomy" id="7116"/>
    <lineage>
        <taxon>Eukaryota</taxon>
        <taxon>Metazoa</taxon>
        <taxon>Ecdysozoa</taxon>
        <taxon>Arthropoda</taxon>
        <taxon>Hexapoda</taxon>
        <taxon>Insecta</taxon>
        <taxon>Pterygota</taxon>
        <taxon>Neoptera</taxon>
        <taxon>Endopterygota</taxon>
        <taxon>Lepidoptera</taxon>
        <taxon>Glossata</taxon>
        <taxon>Ditrysia</taxon>
        <taxon>Papilionoidea</taxon>
        <taxon>Pieridae</taxon>
        <taxon>Pierinae</taxon>
        <taxon>Pieris</taxon>
    </lineage>
</organism>
<reference evidence="25" key="1">
    <citation type="submission" date="2022-05" db="EMBL/GenBank/DDBJ databases">
        <authorList>
            <person name="Okamura Y."/>
        </authorList>
    </citation>
    <scope>NUCLEOTIDE SEQUENCE</scope>
</reference>
<dbReference type="GO" id="GO:0006915">
    <property type="term" value="P:apoptotic process"/>
    <property type="evidence" value="ECO:0007669"/>
    <property type="project" value="UniProtKB-KW"/>
</dbReference>
<evidence type="ECO:0000259" key="24">
    <source>
        <dbReference type="Pfam" id="PF20920"/>
    </source>
</evidence>
<keyword evidence="21" id="KW-0137">Centromere</keyword>
<evidence type="ECO:0000256" key="2">
    <source>
        <dbReference type="ARBA" id="ARBA00004496"/>
    </source>
</evidence>
<keyword evidence="8" id="KW-0158">Chromosome</keyword>
<dbReference type="Pfam" id="PF20920">
    <property type="entry name" value="DAXX_hist_bd"/>
    <property type="match status" value="1"/>
</dbReference>
<dbReference type="EMBL" id="CALOZG010000010">
    <property type="protein sequence ID" value="CAH4030126.1"/>
    <property type="molecule type" value="Genomic_DNA"/>
</dbReference>
<dbReference type="InterPro" id="IPR038298">
    <property type="entry name" value="Daxx_N_sf"/>
</dbReference>